<evidence type="ECO:0000256" key="1">
    <source>
        <dbReference type="SAM" id="Coils"/>
    </source>
</evidence>
<reference evidence="6 7" key="1">
    <citation type="submission" date="2019-02" db="EMBL/GenBank/DDBJ databases">
        <title>Deep-cultivation of Planctomycetes and their phenomic and genomic characterization uncovers novel biology.</title>
        <authorList>
            <person name="Wiegand S."/>
            <person name="Jogler M."/>
            <person name="Boedeker C."/>
            <person name="Pinto D."/>
            <person name="Vollmers J."/>
            <person name="Rivas-Marin E."/>
            <person name="Kohn T."/>
            <person name="Peeters S.H."/>
            <person name="Heuer A."/>
            <person name="Rast P."/>
            <person name="Oberbeckmann S."/>
            <person name="Bunk B."/>
            <person name="Jeske O."/>
            <person name="Meyerdierks A."/>
            <person name="Storesund J.E."/>
            <person name="Kallscheuer N."/>
            <person name="Luecker S."/>
            <person name="Lage O.M."/>
            <person name="Pohl T."/>
            <person name="Merkel B.J."/>
            <person name="Hornburger P."/>
            <person name="Mueller R.-W."/>
            <person name="Bruemmer F."/>
            <person name="Labrenz M."/>
            <person name="Spormann A.M."/>
            <person name="Op Den Camp H."/>
            <person name="Overmann J."/>
            <person name="Amann R."/>
            <person name="Jetten M.S.M."/>
            <person name="Mascher T."/>
            <person name="Medema M.H."/>
            <person name="Devos D.P."/>
            <person name="Kaster A.-K."/>
            <person name="Ovreas L."/>
            <person name="Rohde M."/>
            <person name="Galperin M.Y."/>
            <person name="Jogler C."/>
        </authorList>
    </citation>
    <scope>NUCLEOTIDE SEQUENCE [LARGE SCALE GENOMIC DNA]</scope>
    <source>
        <strain evidence="6 7">Poly41</strain>
    </source>
</reference>
<dbReference type="InterPro" id="IPR011429">
    <property type="entry name" value="Cyt_c_Planctomycete-type"/>
</dbReference>
<dbReference type="OrthoDB" id="127107at2"/>
<dbReference type="AlphaFoldDB" id="A0A5C6D1N0"/>
<dbReference type="GO" id="GO:0020037">
    <property type="term" value="F:heme binding"/>
    <property type="evidence" value="ECO:0007669"/>
    <property type="project" value="InterPro"/>
</dbReference>
<dbReference type="Pfam" id="PF07587">
    <property type="entry name" value="PSD1"/>
    <property type="match status" value="1"/>
</dbReference>
<organism evidence="6 7">
    <name type="scientific">Novipirellula artificiosorum</name>
    <dbReference type="NCBI Taxonomy" id="2528016"/>
    <lineage>
        <taxon>Bacteria</taxon>
        <taxon>Pseudomonadati</taxon>
        <taxon>Planctomycetota</taxon>
        <taxon>Planctomycetia</taxon>
        <taxon>Pirellulales</taxon>
        <taxon>Pirellulaceae</taxon>
        <taxon>Novipirellula</taxon>
    </lineage>
</organism>
<keyword evidence="2" id="KW-0732">Signal</keyword>
<evidence type="ECO:0000259" key="5">
    <source>
        <dbReference type="Pfam" id="PF07635"/>
    </source>
</evidence>
<feature type="domain" description="Cytochrome C Planctomycete-type" evidence="5">
    <location>
        <begin position="42"/>
        <end position="100"/>
    </location>
</feature>
<sequence length="794" mass="89617" precursor="true">MLKMYTKTIALLGFVLLMSPHSVSAQEVSFNRDIRPLLSDRCFACHGPDAESRESGLRLDQPGGDEGAIGFVIEPGSVADSEMWNRITTDDESEIMPPPDSHLKPLSKQELSLVRRWIESGAEYEGYWAFEPPALPDVPVVKDPSWSEQTIDLHVLKKLESMGRLPAAEADSRTLIRRVTFDLTGLPPTRAEIAQFLDEQQQSPDQAWEQLVDRLLSRPQYGEHVGRYWLDLVRFADSAGMHKDFYRNHVAYRDWVIRSFNANLGYDDFLRYQLAGDLYPHPSQDQLIASGFNRLHLIIDVGTALPEESFSKNVIDRVTSVGTAFMGLTVHCAQCHDHKFDPITQQDFYSLSAFFNNIDAQPETVSGRGPKMGLQPPFISLATPDQRKRIDEFDQAIAQLEELKKLAAEVEAEKELLALSKRLEQGREKFDESIPKAMVMKEREEIRPTFILQRGQYDAPGAEVSRNTPKFFSPLKKSGEVASRLDLAEWFVDPSNPLTARVAVNRFWQQCFGVGLVKTSEDFGNQGDVPSHPELLDYLAVSFRESGWDVKALLKQVVMSKTYRQSSIATPEEFKADAENRLLARGSRYRLDAEMIRDQILATSGLLSDNMYGPSVKPPQPKGLWQAVSMIGERYQPDTGEATHRRSVYTFWKRSMPPPQMTILNAPLRDACIARRERTNTPTQALLLLNEPEYLRAARELAVLTLKQPAGQRLDFVWETVSARLPDKNEKAVLEELLVDLKAKYSANPALANELCQGIEWSAEESTAQQNAEVAAWTILGNVVYNLDITKTKD</sequence>
<keyword evidence="1" id="KW-0175">Coiled coil</keyword>
<dbReference type="InterPro" id="IPR036909">
    <property type="entry name" value="Cyt_c-like_dom_sf"/>
</dbReference>
<evidence type="ECO:0000259" key="4">
    <source>
        <dbReference type="Pfam" id="PF07587"/>
    </source>
</evidence>
<feature type="signal peptide" evidence="2">
    <location>
        <begin position="1"/>
        <end position="25"/>
    </location>
</feature>
<dbReference type="GO" id="GO:0009055">
    <property type="term" value="F:electron transfer activity"/>
    <property type="evidence" value="ECO:0007669"/>
    <property type="project" value="InterPro"/>
</dbReference>
<feature type="domain" description="DUF1549" evidence="3">
    <location>
        <begin position="151"/>
        <end position="359"/>
    </location>
</feature>
<dbReference type="InterPro" id="IPR011444">
    <property type="entry name" value="DUF1549"/>
</dbReference>
<proteinExistence type="predicted"/>
<dbReference type="Proteomes" id="UP000319143">
    <property type="component" value="Unassembled WGS sequence"/>
</dbReference>
<dbReference type="InterPro" id="IPR022655">
    <property type="entry name" value="DUF1553"/>
</dbReference>
<dbReference type="EMBL" id="SJPV01000023">
    <property type="protein sequence ID" value="TWU29116.1"/>
    <property type="molecule type" value="Genomic_DNA"/>
</dbReference>
<accession>A0A5C6D1N0</accession>
<dbReference type="SUPFAM" id="SSF46626">
    <property type="entry name" value="Cytochrome c"/>
    <property type="match status" value="1"/>
</dbReference>
<dbReference type="Pfam" id="PF07635">
    <property type="entry name" value="PSCyt1"/>
    <property type="match status" value="1"/>
</dbReference>
<protein>
    <submittedName>
        <fullName evidence="6">Planctomycete cytochrome C</fullName>
    </submittedName>
</protein>
<name>A0A5C6D1N0_9BACT</name>
<feature type="coiled-coil region" evidence="1">
    <location>
        <begin position="390"/>
        <end position="429"/>
    </location>
</feature>
<evidence type="ECO:0000313" key="6">
    <source>
        <dbReference type="EMBL" id="TWU29116.1"/>
    </source>
</evidence>
<dbReference type="PANTHER" id="PTHR35889:SF3">
    <property type="entry name" value="F-BOX DOMAIN-CONTAINING PROTEIN"/>
    <property type="match status" value="1"/>
</dbReference>
<dbReference type="Pfam" id="PF07583">
    <property type="entry name" value="PSCyt2"/>
    <property type="match status" value="1"/>
</dbReference>
<evidence type="ECO:0000313" key="7">
    <source>
        <dbReference type="Proteomes" id="UP000319143"/>
    </source>
</evidence>
<comment type="caution">
    <text evidence="6">The sequence shown here is derived from an EMBL/GenBank/DDBJ whole genome shotgun (WGS) entry which is preliminary data.</text>
</comment>
<feature type="chain" id="PRO_5022978126" evidence="2">
    <location>
        <begin position="26"/>
        <end position="794"/>
    </location>
</feature>
<evidence type="ECO:0000256" key="2">
    <source>
        <dbReference type="SAM" id="SignalP"/>
    </source>
</evidence>
<keyword evidence="7" id="KW-1185">Reference proteome</keyword>
<evidence type="ECO:0000259" key="3">
    <source>
        <dbReference type="Pfam" id="PF07583"/>
    </source>
</evidence>
<dbReference type="PANTHER" id="PTHR35889">
    <property type="entry name" value="CYCLOINULO-OLIGOSACCHARIDE FRUCTANOTRANSFERASE-RELATED"/>
    <property type="match status" value="1"/>
</dbReference>
<feature type="domain" description="DUF1553" evidence="4">
    <location>
        <begin position="484"/>
        <end position="737"/>
    </location>
</feature>
<gene>
    <name evidence="6" type="ORF">Poly41_66880</name>
</gene>